<feature type="region of interest" description="Disordered" evidence="1">
    <location>
        <begin position="39"/>
        <end position="73"/>
    </location>
</feature>
<accession>A0A0F4JBJ5</accession>
<reference evidence="2 3" key="1">
    <citation type="submission" date="2015-02" db="EMBL/GenBank/DDBJ databases">
        <authorList>
            <person name="Ju K.-S."/>
            <person name="Doroghazi J.R."/>
            <person name="Metcalf W."/>
        </authorList>
    </citation>
    <scope>NUCLEOTIDE SEQUENCE [LARGE SCALE GENOMIC DNA]</scope>
    <source>
        <strain evidence="2 3">NRRL ISP-5550</strain>
    </source>
</reference>
<dbReference type="PATRIC" id="fig|68223.7.peg.8357"/>
<proteinExistence type="predicted"/>
<evidence type="ECO:0000256" key="1">
    <source>
        <dbReference type="SAM" id="MobiDB-lite"/>
    </source>
</evidence>
<dbReference type="GO" id="GO:0003989">
    <property type="term" value="F:acetyl-CoA carboxylase activity"/>
    <property type="evidence" value="ECO:0007669"/>
    <property type="project" value="InterPro"/>
</dbReference>
<protein>
    <recommendedName>
        <fullName evidence="4">Acyl-CoA carboxylase subunit epsilon</fullName>
    </recommendedName>
</protein>
<dbReference type="InterPro" id="IPR032716">
    <property type="entry name" value="ACC_epsilon"/>
</dbReference>
<evidence type="ECO:0000313" key="3">
    <source>
        <dbReference type="Proteomes" id="UP000033551"/>
    </source>
</evidence>
<dbReference type="EMBL" id="JZWV01000512">
    <property type="protein sequence ID" value="KJY31174.1"/>
    <property type="molecule type" value="Genomic_DNA"/>
</dbReference>
<evidence type="ECO:0000313" key="2">
    <source>
        <dbReference type="EMBL" id="KJY31174.1"/>
    </source>
</evidence>
<gene>
    <name evidence="2" type="ORF">VR44_18730</name>
</gene>
<comment type="caution">
    <text evidence="2">The sequence shown here is derived from an EMBL/GenBank/DDBJ whole genome shotgun (WGS) entry which is preliminary data.</text>
</comment>
<dbReference type="GO" id="GO:0004658">
    <property type="term" value="F:propionyl-CoA carboxylase activity"/>
    <property type="evidence" value="ECO:0007669"/>
    <property type="project" value="InterPro"/>
</dbReference>
<evidence type="ECO:0008006" key="4">
    <source>
        <dbReference type="Google" id="ProtNLM"/>
    </source>
</evidence>
<dbReference type="AlphaFoldDB" id="A0A0F4JBJ5"/>
<dbReference type="RefSeq" id="WP_045948683.1">
    <property type="nucleotide sequence ID" value="NZ_JZWV01000512.1"/>
</dbReference>
<feature type="compositionally biased region" description="Low complexity" evidence="1">
    <location>
        <begin position="39"/>
        <end position="54"/>
    </location>
</feature>
<name>A0A0F4JBJ5_9ACTN</name>
<organism evidence="2 3">
    <name type="scientific">Streptomyces katrae</name>
    <dbReference type="NCBI Taxonomy" id="68223"/>
    <lineage>
        <taxon>Bacteria</taxon>
        <taxon>Bacillati</taxon>
        <taxon>Actinomycetota</taxon>
        <taxon>Actinomycetes</taxon>
        <taxon>Kitasatosporales</taxon>
        <taxon>Streptomycetaceae</taxon>
        <taxon>Streptomyces</taxon>
    </lineage>
</organism>
<keyword evidence="3" id="KW-1185">Reference proteome</keyword>
<sequence length="73" mass="7702">MDTSRGHTERGAPLFRVVRGEPGPEELAALTAVLLARTAGPAAEPAPATSAPGRRGPRRRGRYTAPGAWRRTA</sequence>
<feature type="compositionally biased region" description="Low complexity" evidence="1">
    <location>
        <begin position="63"/>
        <end position="73"/>
    </location>
</feature>
<dbReference type="Proteomes" id="UP000033551">
    <property type="component" value="Unassembled WGS sequence"/>
</dbReference>
<dbReference type="Pfam" id="PF13822">
    <property type="entry name" value="ACC_epsilon"/>
    <property type="match status" value="1"/>
</dbReference>